<evidence type="ECO:0000313" key="11">
    <source>
        <dbReference type="EnsemblMetazoa" id="SCAU014671-PA"/>
    </source>
</evidence>
<evidence type="ECO:0000256" key="2">
    <source>
        <dbReference type="ARBA" id="ARBA00022475"/>
    </source>
</evidence>
<evidence type="ECO:0000256" key="3">
    <source>
        <dbReference type="ARBA" id="ARBA00022606"/>
    </source>
</evidence>
<accession>A0A1I8Q7U1</accession>
<dbReference type="GO" id="GO:0005549">
    <property type="term" value="F:odorant binding"/>
    <property type="evidence" value="ECO:0007669"/>
    <property type="project" value="InterPro"/>
</dbReference>
<keyword evidence="2" id="KW-1003">Cell membrane</keyword>
<protein>
    <recommendedName>
        <fullName evidence="10">Odorant receptor</fullName>
    </recommendedName>
</protein>
<keyword evidence="9 10" id="KW-0807">Transducer</keyword>
<organism evidence="11 12">
    <name type="scientific">Stomoxys calcitrans</name>
    <name type="common">Stable fly</name>
    <name type="synonym">Conops calcitrans</name>
    <dbReference type="NCBI Taxonomy" id="35570"/>
    <lineage>
        <taxon>Eukaryota</taxon>
        <taxon>Metazoa</taxon>
        <taxon>Ecdysozoa</taxon>
        <taxon>Arthropoda</taxon>
        <taxon>Hexapoda</taxon>
        <taxon>Insecta</taxon>
        <taxon>Pterygota</taxon>
        <taxon>Neoptera</taxon>
        <taxon>Endopterygota</taxon>
        <taxon>Diptera</taxon>
        <taxon>Brachycera</taxon>
        <taxon>Muscomorpha</taxon>
        <taxon>Muscoidea</taxon>
        <taxon>Muscidae</taxon>
        <taxon>Stomoxys</taxon>
    </lineage>
</organism>
<keyword evidence="5 10" id="KW-0552">Olfaction</keyword>
<dbReference type="STRING" id="35570.A0A1I8Q7U1"/>
<dbReference type="EnsemblMetazoa" id="SCAU014671-RA">
    <property type="protein sequence ID" value="SCAU014671-PA"/>
    <property type="gene ID" value="SCAU014671"/>
</dbReference>
<feature type="transmembrane region" description="Helical" evidence="10">
    <location>
        <begin position="48"/>
        <end position="68"/>
    </location>
</feature>
<evidence type="ECO:0000256" key="6">
    <source>
        <dbReference type="ARBA" id="ARBA00022989"/>
    </source>
</evidence>
<dbReference type="Pfam" id="PF02949">
    <property type="entry name" value="7tm_6"/>
    <property type="match status" value="1"/>
</dbReference>
<dbReference type="GO" id="GO:0004984">
    <property type="term" value="F:olfactory receptor activity"/>
    <property type="evidence" value="ECO:0007669"/>
    <property type="project" value="InterPro"/>
</dbReference>
<feature type="transmembrane region" description="Helical" evidence="10">
    <location>
        <begin position="289"/>
        <end position="310"/>
    </location>
</feature>
<evidence type="ECO:0000313" key="12">
    <source>
        <dbReference type="Proteomes" id="UP000095300"/>
    </source>
</evidence>
<evidence type="ECO:0000256" key="9">
    <source>
        <dbReference type="ARBA" id="ARBA00023224"/>
    </source>
</evidence>
<comment type="similarity">
    <text evidence="10">Belongs to the insect chemoreceptor superfamily. Heteromeric odorant receptor channel (TC 1.A.69) family.</text>
</comment>
<reference evidence="11" key="1">
    <citation type="submission" date="2020-05" db="UniProtKB">
        <authorList>
            <consortium name="EnsemblMetazoa"/>
        </authorList>
    </citation>
    <scope>IDENTIFICATION</scope>
    <source>
        <strain evidence="11">USDA</strain>
    </source>
</reference>
<evidence type="ECO:0000256" key="1">
    <source>
        <dbReference type="ARBA" id="ARBA00004651"/>
    </source>
</evidence>
<comment type="caution">
    <text evidence="10">Lacks conserved residue(s) required for the propagation of feature annotation.</text>
</comment>
<dbReference type="GO" id="GO:0005886">
    <property type="term" value="C:plasma membrane"/>
    <property type="evidence" value="ECO:0007669"/>
    <property type="project" value="UniProtKB-SubCell"/>
</dbReference>
<feature type="transmembrane region" description="Helical" evidence="10">
    <location>
        <begin position="260"/>
        <end position="283"/>
    </location>
</feature>
<keyword evidence="3 10" id="KW-0716">Sensory transduction</keyword>
<evidence type="ECO:0000256" key="4">
    <source>
        <dbReference type="ARBA" id="ARBA00022692"/>
    </source>
</evidence>
<evidence type="ECO:0000256" key="8">
    <source>
        <dbReference type="ARBA" id="ARBA00023170"/>
    </source>
</evidence>
<feature type="transmembrane region" description="Helical" evidence="10">
    <location>
        <begin position="172"/>
        <end position="196"/>
    </location>
</feature>
<feature type="transmembrane region" description="Helical" evidence="10">
    <location>
        <begin position="121"/>
        <end position="147"/>
    </location>
</feature>
<proteinExistence type="inferred from homology"/>
<feature type="transmembrane region" description="Helical" evidence="10">
    <location>
        <begin position="80"/>
        <end position="100"/>
    </location>
</feature>
<keyword evidence="12" id="KW-1185">Reference proteome</keyword>
<keyword evidence="4 10" id="KW-0812">Transmembrane</keyword>
<dbReference type="Proteomes" id="UP000095300">
    <property type="component" value="Unassembled WGS sequence"/>
</dbReference>
<evidence type="ECO:0000256" key="10">
    <source>
        <dbReference type="RuleBase" id="RU351113"/>
    </source>
</evidence>
<dbReference type="GO" id="GO:0007165">
    <property type="term" value="P:signal transduction"/>
    <property type="evidence" value="ECO:0007669"/>
    <property type="project" value="UniProtKB-KW"/>
</dbReference>
<dbReference type="InterPro" id="IPR004117">
    <property type="entry name" value="7tm6_olfct_rcpt"/>
</dbReference>
<dbReference type="VEuPathDB" id="VectorBase:SCAU014671"/>
<dbReference type="AlphaFoldDB" id="A0A1I8Q7U1"/>
<dbReference type="PANTHER" id="PTHR21137:SF43">
    <property type="entry name" value="ODORANT RECEPTOR 47A-RELATED"/>
    <property type="match status" value="1"/>
</dbReference>
<sequence>MFEGQTSAADVLPPQKKQLERFFLVQKWSFGGVGIDPTSLNCAIYSHALLWIPLIGMISVVVPSFLFAKNYSADLNEACRILTPILQCVLATLKLFMFLWQRKKIVYLVRQVWFWNLRISLCYYCSAMVSSLMAVLIPVVVAAFFAWKGHNFWESLDPPFKGVYLMDIHETYFGYIFALAWDVLAMYCVVNASIGIDSLYGWFMRNIVGHFRILILRLQHLAQSDWGVANASEEHFRKSFSECIQYHLRVLKLVESFDNVYKYIVFLKFLISSLQIAIIIFQFPTTKEIAFLVMNVSFITSVAIQLMLYCHAGQRIKDMSGDVTFTIYEAFQWPDFSIKLIKLLLFPMIRSQKKCCFTGVFFEVDLNLFVWVFRLAGSFMTMMLSLYENND</sequence>
<name>A0A1I8Q7U1_STOCA</name>
<evidence type="ECO:0000256" key="5">
    <source>
        <dbReference type="ARBA" id="ARBA00022725"/>
    </source>
</evidence>
<evidence type="ECO:0000256" key="7">
    <source>
        <dbReference type="ARBA" id="ARBA00023136"/>
    </source>
</evidence>
<comment type="subcellular location">
    <subcellularLocation>
        <location evidence="1 10">Cell membrane</location>
        <topology evidence="1 10">Multi-pass membrane protein</topology>
    </subcellularLocation>
</comment>
<keyword evidence="6 10" id="KW-1133">Transmembrane helix</keyword>
<keyword evidence="8 10" id="KW-0675">Receptor</keyword>
<keyword evidence="7 10" id="KW-0472">Membrane</keyword>
<dbReference type="PANTHER" id="PTHR21137">
    <property type="entry name" value="ODORANT RECEPTOR"/>
    <property type="match status" value="1"/>
</dbReference>